<reference evidence="11 12" key="1">
    <citation type="submission" date="2016-07" db="EMBL/GenBank/DDBJ databases">
        <title>Pervasive Adenine N6-methylation of Active Genes in Fungi.</title>
        <authorList>
            <consortium name="DOE Joint Genome Institute"/>
            <person name="Mondo S.J."/>
            <person name="Dannebaum R.O."/>
            <person name="Kuo R.C."/>
            <person name="Labutti K."/>
            <person name="Haridas S."/>
            <person name="Kuo A."/>
            <person name="Salamov A."/>
            <person name="Ahrendt S.R."/>
            <person name="Lipzen A."/>
            <person name="Sullivan W."/>
            <person name="Andreopoulos W.B."/>
            <person name="Clum A."/>
            <person name="Lindquist E."/>
            <person name="Daum C."/>
            <person name="Ramamoorthy G.K."/>
            <person name="Gryganskyi A."/>
            <person name="Culley D."/>
            <person name="Magnuson J.K."/>
            <person name="James T.Y."/>
            <person name="O'Malley M.A."/>
            <person name="Stajich J.E."/>
            <person name="Spatafora J.W."/>
            <person name="Visel A."/>
            <person name="Grigoriev I.V."/>
        </authorList>
    </citation>
    <scope>NUCLEOTIDE SEQUENCE [LARGE SCALE GENOMIC DNA]</scope>
    <source>
        <strain evidence="11 12">JEL800</strain>
    </source>
</reference>
<dbReference type="SMART" id="SM00547">
    <property type="entry name" value="ZnF_RBZ"/>
    <property type="match status" value="1"/>
</dbReference>
<dbReference type="Gene3D" id="4.10.1060.10">
    <property type="entry name" value="Zinc finger, RanBP2-type"/>
    <property type="match status" value="1"/>
</dbReference>
<dbReference type="OrthoDB" id="2423195at2759"/>
<keyword evidence="6" id="KW-0067">ATP-binding</keyword>
<keyword evidence="8" id="KW-0175">Coiled coil</keyword>
<dbReference type="InterPro" id="IPR003593">
    <property type="entry name" value="AAA+_ATPase"/>
</dbReference>
<dbReference type="SMART" id="SM00382">
    <property type="entry name" value="AAA"/>
    <property type="match status" value="3"/>
</dbReference>
<dbReference type="Gene3D" id="1.10.8.60">
    <property type="match status" value="3"/>
</dbReference>
<feature type="region of interest" description="Disordered" evidence="9">
    <location>
        <begin position="572"/>
        <end position="592"/>
    </location>
</feature>
<feature type="region of interest" description="Disordered" evidence="9">
    <location>
        <begin position="90"/>
        <end position="136"/>
    </location>
</feature>
<dbReference type="GO" id="GO:0004386">
    <property type="term" value="F:helicase activity"/>
    <property type="evidence" value="ECO:0007669"/>
    <property type="project" value="InterPro"/>
</dbReference>
<dbReference type="Pfam" id="PF26601">
    <property type="entry name" value="zf-CHCC_ins"/>
    <property type="match status" value="1"/>
</dbReference>
<dbReference type="PANTHER" id="PTHR43392">
    <property type="entry name" value="AAA-TYPE ATPASE FAMILY PROTEIN / ANKYRIN REPEAT FAMILY PROTEIN"/>
    <property type="match status" value="1"/>
</dbReference>
<evidence type="ECO:0000313" key="11">
    <source>
        <dbReference type="EMBL" id="ORY39360.1"/>
    </source>
</evidence>
<dbReference type="InterPro" id="IPR041677">
    <property type="entry name" value="DNA2/NAM7_AAA_11"/>
</dbReference>
<dbReference type="GO" id="GO:0005524">
    <property type="term" value="F:ATP binding"/>
    <property type="evidence" value="ECO:0007669"/>
    <property type="project" value="UniProtKB-KW"/>
</dbReference>
<comment type="similarity">
    <text evidence="1">Belongs to the CbxX/CfxQ family.</text>
</comment>
<dbReference type="PROSITE" id="PS01358">
    <property type="entry name" value="ZF_RANBP2_1"/>
    <property type="match status" value="1"/>
</dbReference>
<dbReference type="InterPro" id="IPR050773">
    <property type="entry name" value="CbxX/CfxQ_RuBisCO_ESX"/>
</dbReference>
<dbReference type="EMBL" id="MCGO01000040">
    <property type="protein sequence ID" value="ORY39360.1"/>
    <property type="molecule type" value="Genomic_DNA"/>
</dbReference>
<dbReference type="SUPFAM" id="SSF52540">
    <property type="entry name" value="P-loop containing nucleoside triphosphate hydrolases"/>
    <property type="match status" value="4"/>
</dbReference>
<keyword evidence="3" id="KW-0547">Nucleotide-binding</keyword>
<dbReference type="InterPro" id="IPR058255">
    <property type="entry name" value="zf-CHCC_ins"/>
</dbReference>
<dbReference type="Pfam" id="PF00004">
    <property type="entry name" value="AAA"/>
    <property type="match status" value="3"/>
</dbReference>
<dbReference type="GO" id="GO:0016887">
    <property type="term" value="F:ATP hydrolysis activity"/>
    <property type="evidence" value="ECO:0007669"/>
    <property type="project" value="InterPro"/>
</dbReference>
<dbReference type="InterPro" id="IPR036443">
    <property type="entry name" value="Znf_RanBP2_sf"/>
</dbReference>
<name>A0A1Y2BX67_9FUNG</name>
<dbReference type="InterPro" id="IPR003959">
    <property type="entry name" value="ATPase_AAA_core"/>
</dbReference>
<dbReference type="Pfam" id="PF00641">
    <property type="entry name" value="Zn_ribbon_RanBP"/>
    <property type="match status" value="1"/>
</dbReference>
<evidence type="ECO:0000256" key="5">
    <source>
        <dbReference type="ARBA" id="ARBA00022833"/>
    </source>
</evidence>
<evidence type="ECO:0000256" key="9">
    <source>
        <dbReference type="SAM" id="MobiDB-lite"/>
    </source>
</evidence>
<evidence type="ECO:0000256" key="4">
    <source>
        <dbReference type="ARBA" id="ARBA00022771"/>
    </source>
</evidence>
<dbReference type="InterPro" id="IPR058254">
    <property type="entry name" value="zf-CHCC_shd"/>
</dbReference>
<feature type="region of interest" description="Disordered" evidence="9">
    <location>
        <begin position="1"/>
        <end position="60"/>
    </location>
</feature>
<comment type="caution">
    <text evidence="11">The sequence shown here is derived from an EMBL/GenBank/DDBJ whole genome shotgun (WGS) entry which is preliminary data.</text>
</comment>
<dbReference type="Pfam" id="PF26600">
    <property type="entry name" value="zf-CHCC_shd"/>
    <property type="match status" value="3"/>
</dbReference>
<feature type="compositionally biased region" description="Acidic residues" evidence="9">
    <location>
        <begin position="583"/>
        <end position="592"/>
    </location>
</feature>
<gene>
    <name evidence="11" type="ORF">BCR33DRAFT_788369</name>
</gene>
<proteinExistence type="inferred from homology"/>
<dbReference type="STRING" id="329046.A0A1Y2BX67"/>
<dbReference type="Pfam" id="PF13087">
    <property type="entry name" value="AAA_12"/>
    <property type="match status" value="1"/>
</dbReference>
<dbReference type="GO" id="GO:0008270">
    <property type="term" value="F:zinc ion binding"/>
    <property type="evidence" value="ECO:0007669"/>
    <property type="project" value="UniProtKB-KW"/>
</dbReference>
<dbReference type="CDD" id="cd00009">
    <property type="entry name" value="AAA"/>
    <property type="match status" value="3"/>
</dbReference>
<feature type="domain" description="RanBP2-type" evidence="10">
    <location>
        <begin position="63"/>
        <end position="92"/>
    </location>
</feature>
<feature type="compositionally biased region" description="Gly residues" evidence="9">
    <location>
        <begin position="106"/>
        <end position="127"/>
    </location>
</feature>
<dbReference type="InterPro" id="IPR041679">
    <property type="entry name" value="DNA2/NAM7-like_C"/>
</dbReference>
<accession>A0A1Y2BX67</accession>
<dbReference type="CDD" id="cd18808">
    <property type="entry name" value="SF1_C_Upf1"/>
    <property type="match status" value="1"/>
</dbReference>
<evidence type="ECO:0000256" key="3">
    <source>
        <dbReference type="ARBA" id="ARBA00022741"/>
    </source>
</evidence>
<dbReference type="InterPro" id="IPR047187">
    <property type="entry name" value="SF1_C_Upf1"/>
</dbReference>
<keyword evidence="12" id="KW-1185">Reference proteome</keyword>
<evidence type="ECO:0000256" key="6">
    <source>
        <dbReference type="ARBA" id="ARBA00022840"/>
    </source>
</evidence>
<dbReference type="PANTHER" id="PTHR43392:SF2">
    <property type="entry name" value="AAA-TYPE ATPASE FAMILY PROTEIN _ ANKYRIN REPEAT FAMILY PROTEIN"/>
    <property type="match status" value="1"/>
</dbReference>
<dbReference type="PROSITE" id="PS50199">
    <property type="entry name" value="ZF_RANBP2_2"/>
    <property type="match status" value="1"/>
</dbReference>
<evidence type="ECO:0000256" key="1">
    <source>
        <dbReference type="ARBA" id="ARBA00010378"/>
    </source>
</evidence>
<organism evidence="11 12">
    <name type="scientific">Rhizoclosmatium globosum</name>
    <dbReference type="NCBI Taxonomy" id="329046"/>
    <lineage>
        <taxon>Eukaryota</taxon>
        <taxon>Fungi</taxon>
        <taxon>Fungi incertae sedis</taxon>
        <taxon>Chytridiomycota</taxon>
        <taxon>Chytridiomycota incertae sedis</taxon>
        <taxon>Chytridiomycetes</taxon>
        <taxon>Chytridiales</taxon>
        <taxon>Chytriomycetaceae</taxon>
        <taxon>Rhizoclosmatium</taxon>
    </lineage>
</organism>
<dbReference type="SUPFAM" id="SSF90209">
    <property type="entry name" value="Ran binding protein zinc finger-like"/>
    <property type="match status" value="1"/>
</dbReference>
<evidence type="ECO:0000256" key="8">
    <source>
        <dbReference type="SAM" id="Coils"/>
    </source>
</evidence>
<dbReference type="InterPro" id="IPR001876">
    <property type="entry name" value="Znf_RanBP2"/>
</dbReference>
<dbReference type="Pfam" id="PF13086">
    <property type="entry name" value="AAA_11"/>
    <property type="match status" value="1"/>
</dbReference>
<feature type="coiled-coil region" evidence="8">
    <location>
        <begin position="3223"/>
        <end position="3280"/>
    </location>
</feature>
<evidence type="ECO:0000259" key="10">
    <source>
        <dbReference type="PROSITE" id="PS50199"/>
    </source>
</evidence>
<keyword evidence="5" id="KW-0862">Zinc</keyword>
<dbReference type="InterPro" id="IPR000641">
    <property type="entry name" value="CbxX/CfxQ"/>
</dbReference>
<dbReference type="Gene3D" id="3.40.50.300">
    <property type="entry name" value="P-loop containing nucleotide triphosphate hydrolases"/>
    <property type="match status" value="6"/>
</dbReference>
<dbReference type="Proteomes" id="UP000193642">
    <property type="component" value="Unassembled WGS sequence"/>
</dbReference>
<dbReference type="PRINTS" id="PR00819">
    <property type="entry name" value="CBXCFQXSUPER"/>
</dbReference>
<evidence type="ECO:0000256" key="2">
    <source>
        <dbReference type="ARBA" id="ARBA00022723"/>
    </source>
</evidence>
<evidence type="ECO:0000313" key="12">
    <source>
        <dbReference type="Proteomes" id="UP000193642"/>
    </source>
</evidence>
<keyword evidence="4 7" id="KW-0863">Zinc-finger</keyword>
<dbReference type="InterPro" id="IPR027417">
    <property type="entry name" value="P-loop_NTPase"/>
</dbReference>
<dbReference type="FunFam" id="3.40.50.300:FF:000216">
    <property type="entry name" value="Type VII secretion ATPase EccA"/>
    <property type="match status" value="2"/>
</dbReference>
<protein>
    <recommendedName>
        <fullName evidence="10">RanBP2-type domain-containing protein</fullName>
    </recommendedName>
</protein>
<evidence type="ECO:0000256" key="7">
    <source>
        <dbReference type="PROSITE-ProRule" id="PRU00322"/>
    </source>
</evidence>
<feature type="compositionally biased region" description="Gly residues" evidence="9">
    <location>
        <begin position="11"/>
        <end position="60"/>
    </location>
</feature>
<keyword evidence="2" id="KW-0479">Metal-binding</keyword>
<sequence>MAANRIPREGGAAGGSNGNSRGGGLRLGGAGQVGRGSGSLRGGRGGSGSGRGGGFNGGGRGIQEGDWPCVQCGASNFARRIECFRCHAKKDGSKDAGGIEPFEISGNGGGSGSSSSGGSGGGSGGGRPRVKGGNPFVSPLANDLPRFLATLSRAEPKDLTPTIHRFEAMWLLCWRQPQSLPAASLGVLLAALSRLPASSDVDPPAISEIENVFDIVFDSKNRPSNPDVKRVEMSIDVVNRLQKFLWREDRSEVKGGLENVLSGASSCLAVKFPDHRKAQGKINDLLEQLEKPWTIKVAEVMHIPGGLGNGTYQSPEEYFDTVFALMVAITFEQGNQSLSPVCRMSEKNGECGKVLRPCSSFHTSSGGTLHCMGHGCSSQVVLACSDKRHNRGLCSTHANQARSALLAGPSNHASTHIYDGFVAKVSFDGRVFLRDVLSRRPPLKEIHWRTTRRLQSPNLVGLVKLNSRGAKLNLNQTIVWAEIVEHSRDPRDREDEKRKNGFLACSILQLEDVFNSTGPQDALFQAGDFIAVIDCQSFVPEQIPVLKALELQRNSLPLPFQNGALLNISTQKRAETAPSEPEPLNDIDDNSSEDDNMLLLGHDIVVSDKTRLAVETLVHKSLLDPIIQIRRHAGNRRLLENRLMKLVESATLDEGQFESFVGSLIHPVHCTQGPPGTGKSYLGVVIARALLIIRELWIKTSPSVSAPPILVLSYKNHAIDEFLCDLVAVEPFISLIRIGSIKDDRLRPFAENTWKQESAEVKQAKAALERLHELSSYLENFYQSKLSFGCTKDVIFGLQPTTPEEEKSARQASYDATSQLAEALAWLAHFSTVFPTLATKVEVIDPHAISMGQQNGWVFDYTVLDSLLHNAKNKKVLPLSAIQSLFDGIQHYNPGMDSLEVLYHFIMGFTPQPLCYYPAGCSEISEPGSRYCLDHQCVSLTMSGSTRCMNSVVMNKSYCQDHACFESECQLGKLLENGIQQNYCDMHACRICVSMGFVADIGNDEPPRNTCDKHPLCAAIIKETYELCSNLTELNSPYCVEHAPRHCQGLTKRGNPCTQSALSKEVPFCNNHVPMRQTSLAVSSVTQSDGHVSNVKCQSLTAKGKPCKGNTAPGAIYCPDHSKNPKLQATNDQKWEIYQPVAAQPKEVLTETIDVIPPPAEPETKGVVVEYELDSFAIELDDFELVEDAEAVFNDNPDELEEEAENIQHLREVFEVGSDTALFEMEEPLKAATEQVSELNCQTLKYVPPGLWEWNMSLDERWNACQSAIDLIGAMKAGFERMLSSELEKKKREYHHADVRARSKVYEGKSVIGGTIVGCISRLDAIRVTNPFAIIVEEASEVLEPLLFACLGTSTAKLELVGDHFQLQPSMMNKFEFERINKMNMSLFERLIRAPTENQIPQSVLSIQRRMRPNIADLTREFYAEITSITDHAKCLERRIGDDLVVARGKVKTISNTDTKGWLVPGISSNVFFWTHDGKEERAAVGLSKVNHVEAKMCNVVYAIITPYKGQLMEIRKTLEKPPFNLVTFKDPKNSVVLSTVDRFQGDESDIIIASLVIDSKSTSPFVKQQNRMIVLNSRARIGFYIVGNPAYFDRNPVSHWKTTIDRLIEPAPLHMPGSKTADELVWSESRLGRGILPNLPVVSPCANHPTNIACSKLFALAKLSSKMGLEAARENFNCDVKVELQLPCTHTVKLACSVENSIASGVASFPTCTKPALTSFIHPLCKHEITGNCNIITGYSVNPTSAPNCIEEVEYTPPCGHSLKVKCYLKHLYEQSSALFVCPSKVEIELPRCGHSTLVSCQQAVTLQTYFGIRVSNVGEVIEGTVYGPKDATCAQKVEFIRVCGHNMTLTCEKAFSLTPALSPCNFKENAINPSCGHAFDSTCSEKRALEAKIAGSLLPTPVAVVKEEINAIESESQLELDDSFVTQNFGMQMTASAFCSQTGTDVFIERKLQLLNSFKGWVEELPTWGRPLFSGRYVSGFITMKKQPTGLVIGSLATQQTYYGVMVRLWTPNNLQKIFDGMSDGQSTYLLLVSGYIMNVLSNPSGIPNSSQQKGAALREWHFEQSVVKHHDAMQLSASGFDTVVFWTPFCMQSTGYVVVTKADLKQILLNRRFPTYDLENFALKKIEFKIPVIGDSVNTSAKGTGASSFLSPDVASSLDGTLAEGCSVYRSWDGVSIGLGNSLLPSVQKELRIKLSFILKAAKQAIASPFAGLSYLESLRETFNIAEFSLIHALELCEVGSKEDAEDQLVAYIDTVRTAEAHPLLLLAVSRIAVKEKIIRITLLRSFLESSTLAESWLLPDENVLLSEQQVKVSQPATTPREMWNVLKQKHHCKSEAMEELIDLVGLTKVKVKAIELFKTAIGLQKMAPDIRKANMMALNYSFYGNPGTGKTTVARLFAKILKDSGMRSSDTFIQTSARKLKDEGADKFMSETVPKATNGVLFIDEAYTLSPIDDPKGREIVNELLLVTEDMRDKISVIIAGYEDDLNDKFFAFNDGLKSRFQEIVFEDFDQPDLLSIWYKMVIDRGWTADDRIGPLVTKKLAKMTGRKGFGNARAVRAKFEEYTKRAFSRESYDGEPLLILEDVIGESPLQNQKLKNVLAEFEERIGWVQVKKTVNELVSVCEKNYERELNGLDASPVILNRLFLGNPGTGKTTCAQLYGRLLKHLNFLSKGEVTEATASDLIGSHVGESQRKTNAMLEKARGNVLLIDEAYNLDDNHYGKQVLDVLVEKVQGSENDDIAVLLCGYDEPMLKMLRTQNPGLSRRFPREYAFEFADYTDSELLDLFNFECRKKRIAVESFAVKKRAIEVLSKQRNLPNFGNAGAVKNLLVNAISKASARQTSGHNLCLKIEDFGNDQPAASKDPLEALNKLYRIDKVKQSLIEIRDSYAVALKEGGELPNVSNFVFTGSPGTGKTTVARVMAQVLFEMGILSTNRLVETSGLGLTGEFVGHTKKRVEEKLGEARGGVLFIDEAYELGKGHFADEALTSIVAAMTNPMYKGIVIIIAGYTSDINDMLNANAGLKSRFTNYFEFEDWKPEDCYKYFSDRASEKNFVIQADVQEPFLEGMKTLIGLDGWGNGRDVTKLWEAVLIKRSSRVVANPEPIEKTITLSDVQTALDTMISPRKISSSRTKKSRYSSMPLYFEELRKQFKAPPPPQEKVHMQEEYKKSEFSSRITEIVEEIEEEGEIEIEEKHEVTIEEYLNTPIGKDGRDSGVSDEVWAELEESKQRRRNKLEKIRKELEEIKRLADERERERLRQEMETKIRAKMKEEQAVQEKIRRLCPCPVGFSWFKAGNGWRCGGGSHFVSDAKLRESFMV</sequence>